<keyword evidence="4" id="KW-1185">Reference proteome</keyword>
<protein>
    <recommendedName>
        <fullName evidence="2">BIG2 domain-containing protein</fullName>
    </recommendedName>
</protein>
<organism evidence="3 4">
    <name type="scientific">Longimicrobium terrae</name>
    <dbReference type="NCBI Taxonomy" id="1639882"/>
    <lineage>
        <taxon>Bacteria</taxon>
        <taxon>Pseudomonadati</taxon>
        <taxon>Gemmatimonadota</taxon>
        <taxon>Longimicrobiia</taxon>
        <taxon>Longimicrobiales</taxon>
        <taxon>Longimicrobiaceae</taxon>
        <taxon>Longimicrobium</taxon>
    </lineage>
</organism>
<dbReference type="SUPFAM" id="SSF49373">
    <property type="entry name" value="Invasin/intimin cell-adhesion fragments"/>
    <property type="match status" value="1"/>
</dbReference>
<dbReference type="SMART" id="SM00635">
    <property type="entry name" value="BID_2"/>
    <property type="match status" value="1"/>
</dbReference>
<dbReference type="AlphaFoldDB" id="A0A841H6M3"/>
<comment type="caution">
    <text evidence="3">The sequence shown here is derived from an EMBL/GenBank/DDBJ whole genome shotgun (WGS) entry which is preliminary data.</text>
</comment>
<feature type="domain" description="BIG2" evidence="2">
    <location>
        <begin position="27"/>
        <end position="107"/>
    </location>
</feature>
<dbReference type="EMBL" id="JACHIA010000029">
    <property type="protein sequence ID" value="MBB6073770.1"/>
    <property type="molecule type" value="Genomic_DNA"/>
</dbReference>
<dbReference type="Proteomes" id="UP000582837">
    <property type="component" value="Unassembled WGS sequence"/>
</dbReference>
<dbReference type="InterPro" id="IPR008964">
    <property type="entry name" value="Invasin/intimin_cell_adhesion"/>
</dbReference>
<dbReference type="RefSeq" id="WP_170035177.1">
    <property type="nucleotide sequence ID" value="NZ_JABDTL010000001.1"/>
</dbReference>
<dbReference type="InterPro" id="IPR003343">
    <property type="entry name" value="Big_2"/>
</dbReference>
<evidence type="ECO:0000313" key="3">
    <source>
        <dbReference type="EMBL" id="MBB6073770.1"/>
    </source>
</evidence>
<proteinExistence type="predicted"/>
<accession>A0A841H6M3</accession>
<sequence length="657" mass="68884">MKRFSTAGLALLLAAAACESSSTSAPGIASLVLTPPERTLPVGDTVRLVATIQDEDGGAVGDAQVRWASLTPGVASVDGTGLVQAHTPGTARVVAQVEDVADTAVVTVISAVPVADCTVQNTRALPVGGAVTFTGSEAATVCLDGPAGGAEYVLMPFFGSQSEGGSTTLSLQASGNLIPVAGPPSPSISLSQSVAGFGAAARGDGGFHQRLNQRAAPHLTTLVPGARARFNAGRGARRSLQQQTPAVGTLLNLNVGQEFCSNADYRTGRVVAVGQRALVVADTANPVNGFTDEDYQHFALSFDTLVYPVETANFGVPADVDANGRSIIFFTRAVNELTPRNAGYIVGGFFYARDLFPRTANPDFDGACAGSNYAEMFYMLVPDPSGVVNGNRRTTTFVRNSTVGVLGHEFQHLINASRRLYLVPGVGGSEWDEAPWLNEGLSHVAEELLFYHRAGIGPRTNLGARVTSDARIAAAFDLFGQDNYGRLNEWLRDPGANSTHDEAGGDPADLATRGAIWSFLRYAADRRNGDDASLWYNLVNNDRTGFENLLAQLGVEPMGWIRDWAVGAYTDDAVSGLSASLTRTSWNDRAVFGALTGGYPLRVETLAAGATREISLVAGGAMYFRSGVAAGQRGSVLVRSAGAAPGELHSVTVVRTR</sequence>
<evidence type="ECO:0000256" key="1">
    <source>
        <dbReference type="SAM" id="SignalP"/>
    </source>
</evidence>
<dbReference type="PROSITE" id="PS51257">
    <property type="entry name" value="PROKAR_LIPOPROTEIN"/>
    <property type="match status" value="1"/>
</dbReference>
<evidence type="ECO:0000259" key="2">
    <source>
        <dbReference type="SMART" id="SM00635"/>
    </source>
</evidence>
<dbReference type="Pfam" id="PF02368">
    <property type="entry name" value="Big_2"/>
    <property type="match status" value="1"/>
</dbReference>
<gene>
    <name evidence="3" type="ORF">HNQ61_005448</name>
</gene>
<evidence type="ECO:0000313" key="4">
    <source>
        <dbReference type="Proteomes" id="UP000582837"/>
    </source>
</evidence>
<keyword evidence="1" id="KW-0732">Signal</keyword>
<feature type="chain" id="PRO_5032934028" description="BIG2 domain-containing protein" evidence="1">
    <location>
        <begin position="26"/>
        <end position="657"/>
    </location>
</feature>
<name>A0A841H6M3_9BACT</name>
<dbReference type="Gene3D" id="2.60.40.1080">
    <property type="match status" value="1"/>
</dbReference>
<reference evidence="3 4" key="1">
    <citation type="submission" date="2020-08" db="EMBL/GenBank/DDBJ databases">
        <title>Genomic Encyclopedia of Type Strains, Phase IV (KMG-IV): sequencing the most valuable type-strain genomes for metagenomic binning, comparative biology and taxonomic classification.</title>
        <authorList>
            <person name="Goeker M."/>
        </authorList>
    </citation>
    <scope>NUCLEOTIDE SEQUENCE [LARGE SCALE GENOMIC DNA]</scope>
    <source>
        <strain evidence="3 4">DSM 29007</strain>
    </source>
</reference>
<feature type="signal peptide" evidence="1">
    <location>
        <begin position="1"/>
        <end position="25"/>
    </location>
</feature>